<proteinExistence type="predicted"/>
<dbReference type="EMBL" id="JANIIK010000039">
    <property type="protein sequence ID" value="KAJ3608746.1"/>
    <property type="molecule type" value="Genomic_DNA"/>
</dbReference>
<dbReference type="PROSITE" id="PS50041">
    <property type="entry name" value="C_TYPE_LECTIN_2"/>
    <property type="match status" value="2"/>
</dbReference>
<dbReference type="SUPFAM" id="SSF56436">
    <property type="entry name" value="C-type lectin-like"/>
    <property type="match status" value="2"/>
</dbReference>
<organism evidence="3 4">
    <name type="scientific">Muraenolepis orangiensis</name>
    <name type="common">Patagonian moray cod</name>
    <dbReference type="NCBI Taxonomy" id="630683"/>
    <lineage>
        <taxon>Eukaryota</taxon>
        <taxon>Metazoa</taxon>
        <taxon>Chordata</taxon>
        <taxon>Craniata</taxon>
        <taxon>Vertebrata</taxon>
        <taxon>Euteleostomi</taxon>
        <taxon>Actinopterygii</taxon>
        <taxon>Neopterygii</taxon>
        <taxon>Teleostei</taxon>
        <taxon>Neoteleostei</taxon>
        <taxon>Acanthomorphata</taxon>
        <taxon>Zeiogadaria</taxon>
        <taxon>Gadariae</taxon>
        <taxon>Gadiformes</taxon>
        <taxon>Muraenolepidoidei</taxon>
        <taxon>Muraenolepididae</taxon>
        <taxon>Muraenolepis</taxon>
    </lineage>
</organism>
<dbReference type="SMART" id="SM00034">
    <property type="entry name" value="CLECT"/>
    <property type="match status" value="2"/>
</dbReference>
<dbReference type="PANTHER" id="PTHR45784:SF3">
    <property type="entry name" value="C-TYPE LECTIN DOMAIN FAMILY 4 MEMBER K-LIKE-RELATED"/>
    <property type="match status" value="1"/>
</dbReference>
<feature type="domain" description="C-type lectin" evidence="2">
    <location>
        <begin position="112"/>
        <end position="221"/>
    </location>
</feature>
<dbReference type="AlphaFoldDB" id="A0A9Q0EMS6"/>
<keyword evidence="4" id="KW-1185">Reference proteome</keyword>
<evidence type="ECO:0000259" key="2">
    <source>
        <dbReference type="PROSITE" id="PS50041"/>
    </source>
</evidence>
<dbReference type="InterPro" id="IPR016187">
    <property type="entry name" value="CTDL_fold"/>
</dbReference>
<comment type="caution">
    <text evidence="3">The sequence shown here is derived from an EMBL/GenBank/DDBJ whole genome shotgun (WGS) entry which is preliminary data.</text>
</comment>
<reference evidence="3" key="1">
    <citation type="submission" date="2022-07" db="EMBL/GenBank/DDBJ databases">
        <title>Chromosome-level genome of Muraenolepis orangiensis.</title>
        <authorList>
            <person name="Kim J."/>
        </authorList>
    </citation>
    <scope>NUCLEOTIDE SEQUENCE</scope>
    <source>
        <strain evidence="3">KU_S4_2022</strain>
        <tissue evidence="3">Muscle</tissue>
    </source>
</reference>
<dbReference type="InterPro" id="IPR016186">
    <property type="entry name" value="C-type_lectin-like/link_sf"/>
</dbReference>
<protein>
    <recommendedName>
        <fullName evidence="2">C-type lectin domain-containing protein</fullName>
    </recommendedName>
</protein>
<evidence type="ECO:0000313" key="3">
    <source>
        <dbReference type="EMBL" id="KAJ3608746.1"/>
    </source>
</evidence>
<dbReference type="InterPro" id="IPR018378">
    <property type="entry name" value="C-type_lectin_CS"/>
</dbReference>
<dbReference type="CDD" id="cd00037">
    <property type="entry name" value="CLECT"/>
    <property type="match status" value="1"/>
</dbReference>
<dbReference type="InterPro" id="IPR001304">
    <property type="entry name" value="C-type_lectin-like"/>
</dbReference>
<evidence type="ECO:0000256" key="1">
    <source>
        <dbReference type="ARBA" id="ARBA00023157"/>
    </source>
</evidence>
<accession>A0A9Q0EMS6</accession>
<dbReference type="PROSITE" id="PS00615">
    <property type="entry name" value="C_TYPE_LECTIN_1"/>
    <property type="match status" value="1"/>
</dbReference>
<evidence type="ECO:0000313" key="4">
    <source>
        <dbReference type="Proteomes" id="UP001148018"/>
    </source>
</evidence>
<dbReference type="PANTHER" id="PTHR45784">
    <property type="entry name" value="C-TYPE LECTIN DOMAIN FAMILY 20 MEMBER A-RELATED"/>
    <property type="match status" value="1"/>
</dbReference>
<gene>
    <name evidence="3" type="ORF">NHX12_023276</name>
</gene>
<keyword evidence="1" id="KW-1015">Disulfide bond</keyword>
<name>A0A9Q0EMS6_9TELE</name>
<sequence>MTWTDAQQHCRERFDDLATVESLEELNRLIMSTNGFIYDVNQMWIGLYDDLTRWQWSHGNQDYIMDQHYFNWSPNEPNFNQAQQNCTFMKPVTGKWIDYQCDAKMGSVCFNDEGNNYTYVPKLVTWYEAKQHCQSHHTELASVSDATENGKIVALLGSDAWIGLHRDPYSLWSDGSRDTYRNWIKGQPANFDGLQHCVTMEFSTAGYRDKSCDELSYVACQGRPKQRSTFRLKINSDADMMDPDVQRQVDEQLYAKLAKEGVTGVKLNWVLKDSQDQQRKK</sequence>
<dbReference type="Proteomes" id="UP001148018">
    <property type="component" value="Unassembled WGS sequence"/>
</dbReference>
<dbReference type="OrthoDB" id="7357196at2759"/>
<feature type="domain" description="C-type lectin" evidence="2">
    <location>
        <begin position="1"/>
        <end position="110"/>
    </location>
</feature>
<dbReference type="Gene3D" id="3.10.100.10">
    <property type="entry name" value="Mannose-Binding Protein A, subunit A"/>
    <property type="match status" value="2"/>
</dbReference>
<dbReference type="Pfam" id="PF00059">
    <property type="entry name" value="Lectin_C"/>
    <property type="match status" value="2"/>
</dbReference>